<comment type="caution">
    <text evidence="1">The sequence shown here is derived from an EMBL/GenBank/DDBJ whole genome shotgun (WGS) entry which is preliminary data.</text>
</comment>
<gene>
    <name evidence="1" type="ORF">ABMA28_008948</name>
</gene>
<sequence>MILIETEIRSRLFFWEDEEWKMRVIIPSMSDDRVIFRIIIKAFGSKYYYKNHTLPKGPLKHFLVNTNWLSHAWEREKAYGLWMWVIQAVKAQKTIFCNVFKLDVVPLK</sequence>
<dbReference type="Proteomes" id="UP001549921">
    <property type="component" value="Unassembled WGS sequence"/>
</dbReference>
<protein>
    <submittedName>
        <fullName evidence="1">Uncharacterized protein</fullName>
    </submittedName>
</protein>
<name>A0ABD0SF89_LOXSC</name>
<evidence type="ECO:0000313" key="1">
    <source>
        <dbReference type="EMBL" id="KAL0818493.1"/>
    </source>
</evidence>
<proteinExistence type="predicted"/>
<reference evidence="1 2" key="1">
    <citation type="submission" date="2024-06" db="EMBL/GenBank/DDBJ databases">
        <title>A chromosome-level genome assembly of beet webworm, Loxostege sticticalis.</title>
        <authorList>
            <person name="Zhang Y."/>
        </authorList>
    </citation>
    <scope>NUCLEOTIDE SEQUENCE [LARGE SCALE GENOMIC DNA]</scope>
    <source>
        <strain evidence="1">AQ028</strain>
        <tissue evidence="1">Male pupae</tissue>
    </source>
</reference>
<organism evidence="1 2">
    <name type="scientific">Loxostege sticticalis</name>
    <name type="common">Beet webworm moth</name>
    <dbReference type="NCBI Taxonomy" id="481309"/>
    <lineage>
        <taxon>Eukaryota</taxon>
        <taxon>Metazoa</taxon>
        <taxon>Ecdysozoa</taxon>
        <taxon>Arthropoda</taxon>
        <taxon>Hexapoda</taxon>
        <taxon>Insecta</taxon>
        <taxon>Pterygota</taxon>
        <taxon>Neoptera</taxon>
        <taxon>Endopterygota</taxon>
        <taxon>Lepidoptera</taxon>
        <taxon>Glossata</taxon>
        <taxon>Ditrysia</taxon>
        <taxon>Pyraloidea</taxon>
        <taxon>Crambidae</taxon>
        <taxon>Pyraustinae</taxon>
        <taxon>Loxostege</taxon>
    </lineage>
</organism>
<dbReference type="EMBL" id="JBEDNZ010000022">
    <property type="protein sequence ID" value="KAL0818493.1"/>
    <property type="molecule type" value="Genomic_DNA"/>
</dbReference>
<accession>A0ABD0SF89</accession>
<evidence type="ECO:0000313" key="2">
    <source>
        <dbReference type="Proteomes" id="UP001549921"/>
    </source>
</evidence>
<dbReference type="AlphaFoldDB" id="A0ABD0SF89"/>